<dbReference type="AlphaFoldDB" id="A0A1H2Y375"/>
<dbReference type="SUPFAM" id="SSF49899">
    <property type="entry name" value="Concanavalin A-like lectins/glucanases"/>
    <property type="match status" value="1"/>
</dbReference>
<dbReference type="Pfam" id="PF00722">
    <property type="entry name" value="Glyco_hydro_16"/>
    <property type="match status" value="1"/>
</dbReference>
<dbReference type="Proteomes" id="UP000199515">
    <property type="component" value="Unassembled WGS sequence"/>
</dbReference>
<evidence type="ECO:0000256" key="5">
    <source>
        <dbReference type="ARBA" id="ARBA00022801"/>
    </source>
</evidence>
<dbReference type="PANTHER" id="PTHR10963">
    <property type="entry name" value="GLYCOSYL HYDROLASE-RELATED"/>
    <property type="match status" value="1"/>
</dbReference>
<keyword evidence="5" id="KW-0378">Hydrolase</keyword>
<dbReference type="STRING" id="589385.SAMN05421504_1024"/>
<dbReference type="GO" id="GO:0005576">
    <property type="term" value="C:extracellular region"/>
    <property type="evidence" value="ECO:0007669"/>
    <property type="project" value="UniProtKB-SubCell"/>
</dbReference>
<evidence type="ECO:0000256" key="4">
    <source>
        <dbReference type="ARBA" id="ARBA00022729"/>
    </source>
</evidence>
<dbReference type="InterPro" id="IPR035992">
    <property type="entry name" value="Ricin_B-like_lectins"/>
</dbReference>
<keyword evidence="7" id="KW-0326">Glycosidase</keyword>
<dbReference type="Gene3D" id="2.60.120.200">
    <property type="match status" value="1"/>
</dbReference>
<dbReference type="CDD" id="cd23451">
    <property type="entry name" value="beta-trefoil_Ricin_laminarinase"/>
    <property type="match status" value="2"/>
</dbReference>
<evidence type="ECO:0000256" key="2">
    <source>
        <dbReference type="ARBA" id="ARBA00006865"/>
    </source>
</evidence>
<evidence type="ECO:0000313" key="12">
    <source>
        <dbReference type="Proteomes" id="UP000199515"/>
    </source>
</evidence>
<dbReference type="InterPro" id="IPR000772">
    <property type="entry name" value="Ricin_B_lectin"/>
</dbReference>
<dbReference type="InterPro" id="IPR013320">
    <property type="entry name" value="ConA-like_dom_sf"/>
</dbReference>
<feature type="chain" id="PRO_5038367592" evidence="9">
    <location>
        <begin position="34"/>
        <end position="746"/>
    </location>
</feature>
<dbReference type="Gene3D" id="2.80.10.50">
    <property type="match status" value="4"/>
</dbReference>
<evidence type="ECO:0000256" key="1">
    <source>
        <dbReference type="ARBA" id="ARBA00004613"/>
    </source>
</evidence>
<dbReference type="SUPFAM" id="SSF50370">
    <property type="entry name" value="Ricin B-like lectins"/>
    <property type="match status" value="2"/>
</dbReference>
<evidence type="ECO:0000259" key="10">
    <source>
        <dbReference type="PROSITE" id="PS51762"/>
    </source>
</evidence>
<keyword evidence="4 9" id="KW-0732">Signal</keyword>
<accession>A0A1H2Y375</accession>
<keyword evidence="3" id="KW-0964">Secreted</keyword>
<keyword evidence="12" id="KW-1185">Reference proteome</keyword>
<evidence type="ECO:0000256" key="6">
    <source>
        <dbReference type="ARBA" id="ARBA00023277"/>
    </source>
</evidence>
<dbReference type="InterPro" id="IPR000757">
    <property type="entry name" value="Beta-glucanase-like"/>
</dbReference>
<feature type="signal peptide" evidence="9">
    <location>
        <begin position="1"/>
        <end position="33"/>
    </location>
</feature>
<keyword evidence="6" id="KW-0119">Carbohydrate metabolism</keyword>
<name>A0A1H2Y375_9PSEU</name>
<evidence type="ECO:0000313" key="11">
    <source>
        <dbReference type="EMBL" id="SDW99673.1"/>
    </source>
</evidence>
<evidence type="ECO:0000256" key="8">
    <source>
        <dbReference type="ARBA" id="ARBA00023326"/>
    </source>
</evidence>
<dbReference type="GO" id="GO:0000272">
    <property type="term" value="P:polysaccharide catabolic process"/>
    <property type="evidence" value="ECO:0007669"/>
    <property type="project" value="UniProtKB-KW"/>
</dbReference>
<dbReference type="PROSITE" id="PS50231">
    <property type="entry name" value="RICIN_B_LECTIN"/>
    <property type="match status" value="2"/>
</dbReference>
<protein>
    <submittedName>
        <fullName evidence="11">Beta-glucanase, GH16 family</fullName>
    </submittedName>
</protein>
<reference evidence="11 12" key="1">
    <citation type="submission" date="2016-10" db="EMBL/GenBank/DDBJ databases">
        <authorList>
            <person name="de Groot N.N."/>
        </authorList>
    </citation>
    <scope>NUCLEOTIDE SEQUENCE [LARGE SCALE GENOMIC DNA]</scope>
    <source>
        <strain evidence="11 12">CPCC 202699</strain>
    </source>
</reference>
<dbReference type="PANTHER" id="PTHR10963:SF55">
    <property type="entry name" value="GLYCOSIDE HYDROLASE FAMILY 16 PROTEIN"/>
    <property type="match status" value="1"/>
</dbReference>
<feature type="domain" description="GH16" evidence="10">
    <location>
        <begin position="27"/>
        <end position="284"/>
    </location>
</feature>
<evidence type="ECO:0000256" key="9">
    <source>
        <dbReference type="SAM" id="SignalP"/>
    </source>
</evidence>
<dbReference type="CDD" id="cd08023">
    <property type="entry name" value="GH16_laminarinase_like"/>
    <property type="match status" value="1"/>
</dbReference>
<keyword evidence="8" id="KW-0624">Polysaccharide degradation</keyword>
<comment type="subcellular location">
    <subcellularLocation>
        <location evidence="1">Secreted</location>
    </subcellularLocation>
</comment>
<proteinExistence type="inferred from homology"/>
<sequence length="746" mass="76993">MMSTRLGRFGLLLATAALLVPTITTTITTAASAGPAAIEAATFTDDFNGPANSGIDGSKWQFETGDNVNNHERQWYTSGTNNAKLDGQGNLVITAKKENPGNYNCWYGRCEYTSARLSTASKFTQTYGRYEARMKLPRGQGMWPAFWMLGNDIGSVGWPNSGEIDIMENVGFEPNTVHGTLHGPGYSGSGGIGAGYSGPNFSDGFHTFAIDWAPNKITWSVDGNVYQTRTPADLNGNRWVFDHPFYIILNLAVGGYWPGDPNGSTVFPQQLVVDYVHVTTSNTGSGNTGPITGLAGKCVDVAGANSANGTAVQLYDCNGTGAQQWTVGGGAVKALGKCLDVTSAGTANGTPIQLYDCNGSGAQQWTANGSKQLVNSGSGRCLDVTGNNSANGTRLQIWDCGGGANQQWNVPGASLAKTESVQAGPTAAQLLAKVSSCQQISNGKYATDEGGAATIPVCKTGSAVHFTGDLDIDCDGVRTTQCNENTDCCFYNDTAFHTSTDQPLNAAQLPYVVLPQPSGTWDYRSQGIDGGDVVAVIYNNKVEYAVVGDTGPAGIAGEASYATAVDLGINPDPKNGGTAGPVTYIVFPGSRVNPIEDHGRAVSVGEQAASQFVGGGTPPSGGVGQITGYGGKCVDVAGANSANGTAVQLYDCNGTNAQQWTVGGGAVKALGKCLAVPGTANGTQAQITTCDGSGGQQWTANSSQQLVNSGSGKCLDATGVSSANGTRLQIWTCGSGANQKWTVPSA</sequence>
<dbReference type="InterPro" id="IPR009939">
    <property type="entry name" value="Chitosanase_fungal"/>
</dbReference>
<dbReference type="PROSITE" id="PS51762">
    <property type="entry name" value="GH16_2"/>
    <property type="match status" value="1"/>
</dbReference>
<evidence type="ECO:0000256" key="3">
    <source>
        <dbReference type="ARBA" id="ARBA00022525"/>
    </source>
</evidence>
<dbReference type="EMBL" id="FNON01000002">
    <property type="protein sequence ID" value="SDW99673.1"/>
    <property type="molecule type" value="Genomic_DNA"/>
</dbReference>
<dbReference type="Pfam" id="PF00652">
    <property type="entry name" value="Ricin_B_lectin"/>
    <property type="match status" value="2"/>
</dbReference>
<dbReference type="Pfam" id="PF07335">
    <property type="entry name" value="Glyco_hydro_75"/>
    <property type="match status" value="1"/>
</dbReference>
<gene>
    <name evidence="11" type="ORF">SAMN05421504_1024</name>
</gene>
<dbReference type="InterPro" id="IPR050546">
    <property type="entry name" value="Glycosyl_Hydrlase_16"/>
</dbReference>
<evidence type="ECO:0000256" key="7">
    <source>
        <dbReference type="ARBA" id="ARBA00023295"/>
    </source>
</evidence>
<comment type="similarity">
    <text evidence="2">Belongs to the glycosyl hydrolase 16 family.</text>
</comment>
<dbReference type="GO" id="GO:0016977">
    <property type="term" value="F:chitosanase activity"/>
    <property type="evidence" value="ECO:0007669"/>
    <property type="project" value="InterPro"/>
</dbReference>
<organism evidence="11 12">
    <name type="scientific">Amycolatopsis xylanica</name>
    <dbReference type="NCBI Taxonomy" id="589385"/>
    <lineage>
        <taxon>Bacteria</taxon>
        <taxon>Bacillati</taxon>
        <taxon>Actinomycetota</taxon>
        <taxon>Actinomycetes</taxon>
        <taxon>Pseudonocardiales</taxon>
        <taxon>Pseudonocardiaceae</taxon>
        <taxon>Amycolatopsis</taxon>
    </lineage>
</organism>
<dbReference type="SMART" id="SM00458">
    <property type="entry name" value="RICIN"/>
    <property type="match status" value="2"/>
</dbReference>